<keyword evidence="2 5" id="KW-0808">Transferase</keyword>
<evidence type="ECO:0000313" key="5">
    <source>
        <dbReference type="EMBL" id="TCC05609.1"/>
    </source>
</evidence>
<dbReference type="GO" id="GO:0016757">
    <property type="term" value="F:glycosyltransferase activity"/>
    <property type="evidence" value="ECO:0007669"/>
    <property type="project" value="UniProtKB-KW"/>
</dbReference>
<reference evidence="5 6" key="1">
    <citation type="submission" date="2019-02" db="EMBL/GenBank/DDBJ databases">
        <title>Kribbella capetownensis sp. nov. and Kribbella speibonae sp. nov., isolated from soil.</title>
        <authorList>
            <person name="Curtis S.M."/>
            <person name="Norton I."/>
            <person name="Everest G.J."/>
            <person name="Meyers P.R."/>
        </authorList>
    </citation>
    <scope>NUCLEOTIDE SEQUENCE [LARGE SCALE GENOMIC DNA]</scope>
    <source>
        <strain evidence="5 6">KCTC 29219</strain>
    </source>
</reference>
<feature type="domain" description="Glycosyl transferase family 1" evidence="3">
    <location>
        <begin position="218"/>
        <end position="367"/>
    </location>
</feature>
<feature type="domain" description="Glycosyltransferase subfamily 4-like N-terminal" evidence="4">
    <location>
        <begin position="31"/>
        <end position="205"/>
    </location>
</feature>
<dbReference type="PANTHER" id="PTHR12526:SF510">
    <property type="entry name" value="D-INOSITOL 3-PHOSPHATE GLYCOSYLTRANSFERASE"/>
    <property type="match status" value="1"/>
</dbReference>
<evidence type="ECO:0000259" key="4">
    <source>
        <dbReference type="Pfam" id="PF13439"/>
    </source>
</evidence>
<dbReference type="Proteomes" id="UP000292346">
    <property type="component" value="Unassembled WGS sequence"/>
</dbReference>
<dbReference type="PANTHER" id="PTHR12526">
    <property type="entry name" value="GLYCOSYLTRANSFERASE"/>
    <property type="match status" value="1"/>
</dbReference>
<sequence>MTNATAVPSRHPDRLDTEIVMAMLMRRNGGSGVQTHVRTVRQYLDDAARPASVVNPFSSKDPLLPPIFGARFAIRLFSPQAGVWWYRHWHAYYLERALSHHLSNAGPAVLYAQCPVSAAVALRVRTTQPVVMAAHFNVSQADEWAGKGEIARFGTMFGAIRSFEEQVLTELDGIVYVSEFARSVLEDRMPAIRNVPGIVIPNPVNIPSLGAVSPHSADLITVGALEPRKNHSYLLEVLGAAARRGHRYTLSVVGDGPDRRALQGQAKALGLGDQVRFLGYQADPPSLMAGHRLYCHTATMENLPIALLEAMAGGLPVVAGAVGGIPEIVRPGQEGQFWPLDDAEAAAGVLIEVMENPARLRAMAAAATVRAETEFSSDVVGKRLVSFLENTEIRRRKLTD</sequence>
<dbReference type="Gene3D" id="3.40.50.2000">
    <property type="entry name" value="Glycogen Phosphorylase B"/>
    <property type="match status" value="2"/>
</dbReference>
<dbReference type="RefSeq" id="WP_131342326.1">
    <property type="nucleotide sequence ID" value="NZ_SJJZ01000003.1"/>
</dbReference>
<dbReference type="SUPFAM" id="SSF53756">
    <property type="entry name" value="UDP-Glycosyltransferase/glycogen phosphorylase"/>
    <property type="match status" value="1"/>
</dbReference>
<dbReference type="InterPro" id="IPR001296">
    <property type="entry name" value="Glyco_trans_1"/>
</dbReference>
<dbReference type="InterPro" id="IPR028098">
    <property type="entry name" value="Glyco_trans_4-like_N"/>
</dbReference>
<evidence type="ECO:0000313" key="6">
    <source>
        <dbReference type="Proteomes" id="UP000292346"/>
    </source>
</evidence>
<evidence type="ECO:0000256" key="2">
    <source>
        <dbReference type="ARBA" id="ARBA00022679"/>
    </source>
</evidence>
<comment type="caution">
    <text evidence="5">The sequence shown here is derived from an EMBL/GenBank/DDBJ whole genome shotgun (WGS) entry which is preliminary data.</text>
</comment>
<dbReference type="Pfam" id="PF13439">
    <property type="entry name" value="Glyco_transf_4"/>
    <property type="match status" value="1"/>
</dbReference>
<keyword evidence="1" id="KW-0328">Glycosyltransferase</keyword>
<dbReference type="AlphaFoldDB" id="A0A4R0HD01"/>
<keyword evidence="6" id="KW-1185">Reference proteome</keyword>
<dbReference type="EMBL" id="SJJZ01000003">
    <property type="protein sequence ID" value="TCC05609.1"/>
    <property type="molecule type" value="Genomic_DNA"/>
</dbReference>
<dbReference type="OrthoDB" id="9802525at2"/>
<gene>
    <name evidence="5" type="ORF">E0H45_26725</name>
</gene>
<evidence type="ECO:0000256" key="1">
    <source>
        <dbReference type="ARBA" id="ARBA00022676"/>
    </source>
</evidence>
<organism evidence="5 6">
    <name type="scientific">Kribbella soli</name>
    <dbReference type="NCBI Taxonomy" id="1124743"/>
    <lineage>
        <taxon>Bacteria</taxon>
        <taxon>Bacillati</taxon>
        <taxon>Actinomycetota</taxon>
        <taxon>Actinomycetes</taxon>
        <taxon>Propionibacteriales</taxon>
        <taxon>Kribbellaceae</taxon>
        <taxon>Kribbella</taxon>
    </lineage>
</organism>
<evidence type="ECO:0000259" key="3">
    <source>
        <dbReference type="Pfam" id="PF00534"/>
    </source>
</evidence>
<dbReference type="Pfam" id="PF00534">
    <property type="entry name" value="Glycos_transf_1"/>
    <property type="match status" value="1"/>
</dbReference>
<protein>
    <submittedName>
        <fullName evidence="5">Glycosyltransferase family 1 protein</fullName>
    </submittedName>
</protein>
<proteinExistence type="predicted"/>
<dbReference type="CDD" id="cd03801">
    <property type="entry name" value="GT4_PimA-like"/>
    <property type="match status" value="1"/>
</dbReference>
<accession>A0A4R0HD01</accession>
<name>A0A4R0HD01_9ACTN</name>